<keyword evidence="10" id="KW-1133">Transmembrane helix</keyword>
<dbReference type="SUPFAM" id="SSF69593">
    <property type="entry name" value="Glycerol-3-phosphate (1)-acyltransferase"/>
    <property type="match status" value="1"/>
</dbReference>
<evidence type="ECO:0000256" key="5">
    <source>
        <dbReference type="ARBA" id="ARBA00013211"/>
    </source>
</evidence>
<comment type="caution">
    <text evidence="12">The sequence shown here is derived from an EMBL/GenBank/DDBJ whole genome shotgun (WGS) entry which is preliminary data.</text>
</comment>
<dbReference type="PANTHER" id="PTHR10434:SF11">
    <property type="entry name" value="1-ACYL-SN-GLYCEROL-3-PHOSPHATE ACYLTRANSFERASE"/>
    <property type="match status" value="1"/>
</dbReference>
<evidence type="ECO:0000256" key="10">
    <source>
        <dbReference type="SAM" id="Phobius"/>
    </source>
</evidence>
<sequence>MLKLARVLLLGLLLIFWFLFGLLLCLVRPRHPNNVYVFAQMYHAVCPLIGVRVKITLPEEVKNVGPAVYVCNHQSNFDIFTVTGAVQPGVVAVGKKSLLWLPFFGLLFWLSGNILIDRSNRSRAIGTIGQVVDRIKAKGTSIWMFPEGTRSRGRGLLPFKAGAFHTAVQAGVPVVPIVCSSYFGQIDLNRWDNGEILLELMAPCSSKEHGAAGIRELSDLCRVRMEAKLAELDSKLGLVPSQTQS</sequence>
<dbReference type="GO" id="GO:0005886">
    <property type="term" value="C:plasma membrane"/>
    <property type="evidence" value="ECO:0007669"/>
    <property type="project" value="TreeGrafter"/>
</dbReference>
<dbReference type="NCBIfam" id="TIGR00530">
    <property type="entry name" value="AGP_acyltrn"/>
    <property type="match status" value="1"/>
</dbReference>
<keyword evidence="7 9" id="KW-0808">Transferase</keyword>
<evidence type="ECO:0000256" key="9">
    <source>
        <dbReference type="RuleBase" id="RU361267"/>
    </source>
</evidence>
<dbReference type="Proteomes" id="UP000235861">
    <property type="component" value="Unassembled WGS sequence"/>
</dbReference>
<dbReference type="OrthoDB" id="5290997at2"/>
<reference evidence="12 13" key="1">
    <citation type="submission" date="2017-11" db="EMBL/GenBank/DDBJ databases">
        <title>Draft genome sequence of environmental isolate Aeromonas cavernicola sp. nov. MDC 2508.</title>
        <authorList>
            <person name="Colston S.M."/>
            <person name="Navarro A."/>
            <person name="Martinez-Murcia A.J."/>
            <person name="Graf J."/>
        </authorList>
    </citation>
    <scope>NUCLEOTIDE SEQUENCE [LARGE SCALE GENOMIC DNA]</scope>
    <source>
        <strain evidence="12 13">MDC 2508</strain>
    </source>
</reference>
<dbReference type="RefSeq" id="WP_100292392.1">
    <property type="nucleotide sequence ID" value="NZ_PGGC01000005.1"/>
</dbReference>
<gene>
    <name evidence="12" type="ORF">CUC53_00760</name>
</gene>
<proteinExistence type="inferred from homology"/>
<dbReference type="GO" id="GO:0016024">
    <property type="term" value="P:CDP-diacylglycerol biosynthetic process"/>
    <property type="evidence" value="ECO:0007669"/>
    <property type="project" value="UniProtKB-UniPathway"/>
</dbReference>
<accession>A0A2H9U967</accession>
<keyword evidence="9" id="KW-0594">Phospholipid biosynthesis</keyword>
<keyword evidence="10" id="KW-0472">Membrane</keyword>
<dbReference type="InterPro" id="IPR004552">
    <property type="entry name" value="AGP_acyltrans"/>
</dbReference>
<keyword evidence="9" id="KW-1208">Phospholipid metabolism</keyword>
<keyword evidence="8 9" id="KW-0012">Acyltransferase</keyword>
<dbReference type="Pfam" id="PF01553">
    <property type="entry name" value="Acyltransferase"/>
    <property type="match status" value="1"/>
</dbReference>
<feature type="domain" description="Phospholipid/glycerol acyltransferase" evidence="11">
    <location>
        <begin position="67"/>
        <end position="182"/>
    </location>
</feature>
<dbReference type="EMBL" id="PGGC01000005">
    <property type="protein sequence ID" value="PJG60571.1"/>
    <property type="molecule type" value="Genomic_DNA"/>
</dbReference>
<organism evidence="12 13">
    <name type="scientific">Aeromonas cavernicola</name>
    <dbReference type="NCBI Taxonomy" id="1006623"/>
    <lineage>
        <taxon>Bacteria</taxon>
        <taxon>Pseudomonadati</taxon>
        <taxon>Pseudomonadota</taxon>
        <taxon>Gammaproteobacteria</taxon>
        <taxon>Aeromonadales</taxon>
        <taxon>Aeromonadaceae</taxon>
        <taxon>Aeromonas</taxon>
    </lineage>
</organism>
<comment type="domain">
    <text evidence="9">The HXXXXD motif is essential for acyltransferase activity and may constitute the binding site for the phosphate moiety of the glycerol-3-phosphate.</text>
</comment>
<evidence type="ECO:0000256" key="8">
    <source>
        <dbReference type="ARBA" id="ARBA00023315"/>
    </source>
</evidence>
<dbReference type="AlphaFoldDB" id="A0A2H9U967"/>
<evidence type="ECO:0000256" key="3">
    <source>
        <dbReference type="ARBA" id="ARBA00005189"/>
    </source>
</evidence>
<keyword evidence="13" id="KW-1185">Reference proteome</keyword>
<keyword evidence="9" id="KW-0443">Lipid metabolism</keyword>
<dbReference type="CDD" id="cd07989">
    <property type="entry name" value="LPLAT_AGPAT-like"/>
    <property type="match status" value="1"/>
</dbReference>
<dbReference type="GO" id="GO:0003841">
    <property type="term" value="F:1-acylglycerol-3-phosphate O-acyltransferase activity"/>
    <property type="evidence" value="ECO:0007669"/>
    <property type="project" value="UniProtKB-UniRule"/>
</dbReference>
<dbReference type="PANTHER" id="PTHR10434">
    <property type="entry name" value="1-ACYL-SN-GLYCEROL-3-PHOSPHATE ACYLTRANSFERASE"/>
    <property type="match status" value="1"/>
</dbReference>
<comment type="pathway">
    <text evidence="2">Phospholipid metabolism; CDP-diacylglycerol biosynthesis; CDP-diacylglycerol from sn-glycerol 3-phosphate: step 2/3.</text>
</comment>
<evidence type="ECO:0000256" key="4">
    <source>
        <dbReference type="ARBA" id="ARBA00008655"/>
    </source>
</evidence>
<comment type="similarity">
    <text evidence="4 9">Belongs to the 1-acyl-sn-glycerol-3-phosphate acyltransferase family.</text>
</comment>
<evidence type="ECO:0000256" key="2">
    <source>
        <dbReference type="ARBA" id="ARBA00004728"/>
    </source>
</evidence>
<evidence type="ECO:0000256" key="6">
    <source>
        <dbReference type="ARBA" id="ARBA00016139"/>
    </source>
</evidence>
<keyword evidence="10" id="KW-0812">Transmembrane</keyword>
<comment type="pathway">
    <text evidence="3">Lipid metabolism.</text>
</comment>
<comment type="catalytic activity">
    <reaction evidence="1 9">
        <text>a 1-acyl-sn-glycero-3-phosphate + an acyl-CoA = a 1,2-diacyl-sn-glycero-3-phosphate + CoA</text>
        <dbReference type="Rhea" id="RHEA:19709"/>
        <dbReference type="ChEBI" id="CHEBI:57287"/>
        <dbReference type="ChEBI" id="CHEBI:57970"/>
        <dbReference type="ChEBI" id="CHEBI:58342"/>
        <dbReference type="ChEBI" id="CHEBI:58608"/>
        <dbReference type="EC" id="2.3.1.51"/>
    </reaction>
</comment>
<dbReference type="GO" id="GO:0006654">
    <property type="term" value="P:phosphatidic acid biosynthetic process"/>
    <property type="evidence" value="ECO:0007669"/>
    <property type="project" value="TreeGrafter"/>
</dbReference>
<evidence type="ECO:0000313" key="12">
    <source>
        <dbReference type="EMBL" id="PJG60571.1"/>
    </source>
</evidence>
<evidence type="ECO:0000256" key="1">
    <source>
        <dbReference type="ARBA" id="ARBA00001141"/>
    </source>
</evidence>
<evidence type="ECO:0000259" key="11">
    <source>
        <dbReference type="SMART" id="SM00563"/>
    </source>
</evidence>
<dbReference type="SMART" id="SM00563">
    <property type="entry name" value="PlsC"/>
    <property type="match status" value="1"/>
</dbReference>
<evidence type="ECO:0000256" key="7">
    <source>
        <dbReference type="ARBA" id="ARBA00022679"/>
    </source>
</evidence>
<dbReference type="InterPro" id="IPR002123">
    <property type="entry name" value="Plipid/glycerol_acylTrfase"/>
</dbReference>
<protein>
    <recommendedName>
        <fullName evidence="6 9">1-acyl-sn-glycerol-3-phosphate acyltransferase</fullName>
        <ecNumber evidence="5 9">2.3.1.51</ecNumber>
    </recommendedName>
</protein>
<keyword evidence="9" id="KW-0444">Lipid biosynthesis</keyword>
<name>A0A2H9U967_9GAMM</name>
<evidence type="ECO:0000313" key="13">
    <source>
        <dbReference type="Proteomes" id="UP000235861"/>
    </source>
</evidence>
<dbReference type="EC" id="2.3.1.51" evidence="5 9"/>
<feature type="transmembrane region" description="Helical" evidence="10">
    <location>
        <begin position="98"/>
        <end position="116"/>
    </location>
</feature>
<dbReference type="UniPathway" id="UPA00557">
    <property type="reaction ID" value="UER00613"/>
</dbReference>